<proteinExistence type="predicted"/>
<dbReference type="AlphaFoldDB" id="A0A8S3EMY0"/>
<dbReference type="Proteomes" id="UP000681967">
    <property type="component" value="Unassembled WGS sequence"/>
</dbReference>
<evidence type="ECO:0000313" key="2">
    <source>
        <dbReference type="Proteomes" id="UP000681967"/>
    </source>
</evidence>
<feature type="non-terminal residue" evidence="1">
    <location>
        <position position="1"/>
    </location>
</feature>
<protein>
    <submittedName>
        <fullName evidence="1">Uncharacterized protein</fullName>
    </submittedName>
</protein>
<name>A0A8S3EMY0_9BILA</name>
<reference evidence="1" key="1">
    <citation type="submission" date="2021-02" db="EMBL/GenBank/DDBJ databases">
        <authorList>
            <person name="Nowell W R."/>
        </authorList>
    </citation>
    <scope>NUCLEOTIDE SEQUENCE</scope>
</reference>
<evidence type="ECO:0000313" key="1">
    <source>
        <dbReference type="EMBL" id="CAF5072427.1"/>
    </source>
</evidence>
<dbReference type="Gene3D" id="3.30.10.10">
    <property type="entry name" value="Trypsin Inhibitor V, subunit A"/>
    <property type="match status" value="1"/>
</dbReference>
<dbReference type="EMBL" id="CAJOBH010231243">
    <property type="protein sequence ID" value="CAF5072427.1"/>
    <property type="molecule type" value="Genomic_DNA"/>
</dbReference>
<comment type="caution">
    <text evidence="1">The sequence shown here is derived from an EMBL/GenBank/DDBJ whole genome shotgun (WGS) entry which is preliminary data.</text>
</comment>
<gene>
    <name evidence="1" type="ORF">BYL167_LOCUS60776</name>
</gene>
<sequence length="53" mass="5802">MSSGCVDLRKRWDNLVGKPGNVAVEIIQRDGERNIEVVDDGTPEADANIRHGV</sequence>
<organism evidence="1 2">
    <name type="scientific">Rotaria magnacalcarata</name>
    <dbReference type="NCBI Taxonomy" id="392030"/>
    <lineage>
        <taxon>Eukaryota</taxon>
        <taxon>Metazoa</taxon>
        <taxon>Spiralia</taxon>
        <taxon>Gnathifera</taxon>
        <taxon>Rotifera</taxon>
        <taxon>Eurotatoria</taxon>
        <taxon>Bdelloidea</taxon>
        <taxon>Philodinida</taxon>
        <taxon>Philodinidae</taxon>
        <taxon>Rotaria</taxon>
    </lineage>
</organism>
<accession>A0A8S3EMY0</accession>